<evidence type="ECO:0000313" key="3">
    <source>
        <dbReference type="EMBL" id="QBJ93635.1"/>
    </source>
</evidence>
<reference evidence="3 4" key="1">
    <citation type="submission" date="2018-08" db="EMBL/GenBank/DDBJ databases">
        <title>The complete genome sequence of Streptomyces seoulensis, a pioneer strain for nickel superoxide dismutase discovery.</title>
        <authorList>
            <person name="Shin J."/>
            <person name="Lee J.-S."/>
            <person name="Lee E.-J."/>
            <person name="Youn H.-D."/>
        </authorList>
    </citation>
    <scope>NUCLEOTIDE SEQUENCE [LARGE SCALE GENOMIC DNA]</scope>
    <source>
        <strain evidence="3 4">KCTC 9819</strain>
    </source>
</reference>
<evidence type="ECO:0000256" key="1">
    <source>
        <dbReference type="SAM" id="MobiDB-lite"/>
    </source>
</evidence>
<evidence type="ECO:0000313" key="4">
    <source>
        <dbReference type="Proteomes" id="UP000292547"/>
    </source>
</evidence>
<dbReference type="Proteomes" id="UP000292547">
    <property type="component" value="Chromosome"/>
</dbReference>
<accession>A0A4P6U0K7</accession>
<dbReference type="PROSITE" id="PS50835">
    <property type="entry name" value="IG_LIKE"/>
    <property type="match status" value="1"/>
</dbReference>
<dbReference type="AlphaFoldDB" id="A0A4P6U0K7"/>
<dbReference type="KEGG" id="sseo:D0Z67_27425"/>
<protein>
    <recommendedName>
        <fullName evidence="2">Ig-like domain-containing protein</fullName>
    </recommendedName>
</protein>
<dbReference type="STRING" id="73044.GCA_000725795_00430"/>
<feature type="region of interest" description="Disordered" evidence="1">
    <location>
        <begin position="230"/>
        <end position="249"/>
    </location>
</feature>
<evidence type="ECO:0000259" key="2">
    <source>
        <dbReference type="PROSITE" id="PS50835"/>
    </source>
</evidence>
<feature type="domain" description="Ig-like" evidence="2">
    <location>
        <begin position="459"/>
        <end position="543"/>
    </location>
</feature>
<organism evidence="3 4">
    <name type="scientific">Streptomyces seoulensis</name>
    <dbReference type="NCBI Taxonomy" id="73044"/>
    <lineage>
        <taxon>Bacteria</taxon>
        <taxon>Bacillati</taxon>
        <taxon>Actinomycetota</taxon>
        <taxon>Actinomycetes</taxon>
        <taxon>Kitasatosporales</taxon>
        <taxon>Streptomycetaceae</taxon>
        <taxon>Streptomyces</taxon>
    </lineage>
</organism>
<proteinExistence type="predicted"/>
<name>A0A4P6U0K7_STRSO</name>
<dbReference type="Gene3D" id="2.60.40.2700">
    <property type="match status" value="2"/>
</dbReference>
<dbReference type="InterPro" id="IPR007110">
    <property type="entry name" value="Ig-like_dom"/>
</dbReference>
<keyword evidence="4" id="KW-1185">Reference proteome</keyword>
<dbReference type="EMBL" id="CP032229">
    <property type="protein sequence ID" value="QBJ93635.1"/>
    <property type="molecule type" value="Genomic_DNA"/>
</dbReference>
<gene>
    <name evidence="3" type="ORF">D0Z67_27425</name>
</gene>
<sequence length="634" mass="65357">MGTALPAAAAGYAASAGPFGSAVGLSGTGSRQSLIDVKVAGDGTAFALWRNKAPGAPTWDIQAAVRRAGSDTWSAPRSLFTSDNETAPAVLTVTADGHADVAWTTGSYTDSSLAAVSAGWDSATGRWSEPVTLTSYAGMDLSMPQLATAADGTVTAVWVQGDAGWNYEAMTATLAPGATAWSTPHRLGRFSDGFIEQFSLAVAPDGAATTVWDAWDRNTDSDVDSIVTRATPDGDWSAPAALPGTDARSTDVQVSMSAGGATTVLWQKATNGIEALKSITRASPKGSWGAAQTAVPIVQDTDDSGPLTGPNGDITYVWAGWTGSAGMPIIQAVTRSASTGAWSAPKTLSTGYVNWQVDASIGADGTVQVVWPQTPGMDNGNDHYLEWAVRTAGSWSKATALNATPVPDIPDVDALTGEVAAGSDGRATVLGRTALYAPGSSDRYTSQVWSRSQTLLTKPNITQQATVTGTARTGSKLTCSAAWSGYHATATWSWLREGKPISGATGTTRTLTSDDYTHKIACKVMVSNGAGTVNSTAQAATVAAGPPLKATKAPALSGTPKVGHRLTAAPGTWSPTATSYSYTWKRNGKAITGATKPTYLPLKADKGQRLTVTVTTHRYGWTNGTVTTAAVTVH</sequence>